<keyword evidence="4" id="KW-0808">Transferase</keyword>
<reference evidence="8" key="1">
    <citation type="submission" date="2020-08" db="EMBL/GenBank/DDBJ databases">
        <title>Genome sequencing and assembly of the red palm weevil Rhynchophorus ferrugineus.</title>
        <authorList>
            <person name="Dias G.B."/>
            <person name="Bergman C.M."/>
            <person name="Manee M."/>
        </authorList>
    </citation>
    <scope>NUCLEOTIDE SEQUENCE</scope>
    <source>
        <strain evidence="8">AA-2017</strain>
        <tissue evidence="8">Whole larva</tissue>
    </source>
</reference>
<dbReference type="InterPro" id="IPR007652">
    <property type="entry name" value="A1-4-GlycosylTfrase_dom"/>
</dbReference>
<proteinExistence type="inferred from homology"/>
<dbReference type="Pfam" id="PF04572">
    <property type="entry name" value="Gb3_synth"/>
    <property type="match status" value="1"/>
</dbReference>
<dbReference type="EMBL" id="JAACXV010000058">
    <property type="protein sequence ID" value="KAF7285296.1"/>
    <property type="molecule type" value="Genomic_DNA"/>
</dbReference>
<dbReference type="OrthoDB" id="409543at2759"/>
<accession>A0A834MJA0</accession>
<sequence>METIPSMVDISTVHVSAVRRNIFFLETSCNSTLMGKITTDARQACAVESGARANPNSDVYLLYASPGHIKEDGSESDRLLQVLKSYQNVHIFHINVLNLIKDSPVEKLWKTGKIEQSLYPLVHTSDIFRLLVLWKYGGIYMDLDVVVMKSLEMFPENFIGAQSPDILANGVMSFDKNGKGHEFVDKCLKDLAENFDGQKWSHNGPLLVTRILKQLCQNASIHFTILAGQCDDISIVPPSVFYPVPWQKWDWYLDPDITDILLPYIKKESYLVHVWNKYSRSRIINKEEINVPYFELAKEYCPGVVSQIDNYF</sequence>
<keyword evidence="5" id="KW-0333">Golgi apparatus</keyword>
<evidence type="ECO:0000256" key="3">
    <source>
        <dbReference type="ARBA" id="ARBA00022676"/>
    </source>
</evidence>
<keyword evidence="9" id="KW-1185">Reference proteome</keyword>
<evidence type="ECO:0000256" key="4">
    <source>
        <dbReference type="ARBA" id="ARBA00022679"/>
    </source>
</evidence>
<name>A0A834MJA0_RHYFE</name>
<dbReference type="AlphaFoldDB" id="A0A834MJA0"/>
<dbReference type="InterPro" id="IPR051981">
    <property type="entry name" value="Glycosyltransf_32"/>
</dbReference>
<keyword evidence="6" id="KW-0472">Membrane</keyword>
<dbReference type="Gene3D" id="3.90.550.20">
    <property type="match status" value="1"/>
</dbReference>
<dbReference type="InterPro" id="IPR029044">
    <property type="entry name" value="Nucleotide-diphossugar_trans"/>
</dbReference>
<evidence type="ECO:0000256" key="6">
    <source>
        <dbReference type="ARBA" id="ARBA00023136"/>
    </source>
</evidence>
<dbReference type="PANTHER" id="PTHR12042:SF21">
    <property type="entry name" value="ALPHA1,4-GALACTOSYLTRANSFERASE 1-RELATED"/>
    <property type="match status" value="1"/>
</dbReference>
<protein>
    <recommendedName>
        <fullName evidence="7">Alpha 1,4-glycosyltransferase domain-containing protein</fullName>
    </recommendedName>
</protein>
<evidence type="ECO:0000259" key="7">
    <source>
        <dbReference type="Pfam" id="PF04572"/>
    </source>
</evidence>
<comment type="subcellular location">
    <subcellularLocation>
        <location evidence="1">Golgi apparatus membrane</location>
        <topology evidence="1">Single-pass type II membrane protein</topology>
    </subcellularLocation>
</comment>
<feature type="domain" description="Alpha 1,4-glycosyltransferase" evidence="7">
    <location>
        <begin position="178"/>
        <end position="306"/>
    </location>
</feature>
<evidence type="ECO:0000313" key="8">
    <source>
        <dbReference type="EMBL" id="KAF7285296.1"/>
    </source>
</evidence>
<evidence type="ECO:0000256" key="2">
    <source>
        <dbReference type="ARBA" id="ARBA00009003"/>
    </source>
</evidence>
<dbReference type="GO" id="GO:0016758">
    <property type="term" value="F:hexosyltransferase activity"/>
    <property type="evidence" value="ECO:0007669"/>
    <property type="project" value="TreeGrafter"/>
</dbReference>
<dbReference type="InterPro" id="IPR007577">
    <property type="entry name" value="GlycoTrfase_DXD_sugar-bd_CS"/>
</dbReference>
<dbReference type="SUPFAM" id="SSF53448">
    <property type="entry name" value="Nucleotide-diphospho-sugar transferases"/>
    <property type="match status" value="1"/>
</dbReference>
<dbReference type="Proteomes" id="UP000625711">
    <property type="component" value="Unassembled WGS sequence"/>
</dbReference>
<dbReference type="PANTHER" id="PTHR12042">
    <property type="entry name" value="LACTOSYLCERAMIDE 4-ALPHA-GALACTOSYLTRANSFERASE ALPHA- 1,4-GALACTOSYLTRANSFERASE"/>
    <property type="match status" value="1"/>
</dbReference>
<dbReference type="GO" id="GO:0000139">
    <property type="term" value="C:Golgi membrane"/>
    <property type="evidence" value="ECO:0007669"/>
    <property type="project" value="UniProtKB-SubCell"/>
</dbReference>
<evidence type="ECO:0000256" key="5">
    <source>
        <dbReference type="ARBA" id="ARBA00023034"/>
    </source>
</evidence>
<keyword evidence="3" id="KW-0328">Glycosyltransferase</keyword>
<comment type="similarity">
    <text evidence="2">Belongs to the glycosyltransferase 32 family.</text>
</comment>
<comment type="caution">
    <text evidence="8">The sequence shown here is derived from an EMBL/GenBank/DDBJ whole genome shotgun (WGS) entry which is preliminary data.</text>
</comment>
<gene>
    <name evidence="8" type="ORF">GWI33_011425</name>
</gene>
<evidence type="ECO:0000256" key="1">
    <source>
        <dbReference type="ARBA" id="ARBA00004323"/>
    </source>
</evidence>
<evidence type="ECO:0000313" key="9">
    <source>
        <dbReference type="Proteomes" id="UP000625711"/>
    </source>
</evidence>
<dbReference type="Pfam" id="PF04488">
    <property type="entry name" value="Gly_transf_sug"/>
    <property type="match status" value="1"/>
</dbReference>
<dbReference type="GO" id="GO:0006688">
    <property type="term" value="P:glycosphingolipid biosynthetic process"/>
    <property type="evidence" value="ECO:0007669"/>
    <property type="project" value="TreeGrafter"/>
</dbReference>
<organism evidence="8 9">
    <name type="scientific">Rhynchophorus ferrugineus</name>
    <name type="common">Red palm weevil</name>
    <name type="synonym">Curculio ferrugineus</name>
    <dbReference type="NCBI Taxonomy" id="354439"/>
    <lineage>
        <taxon>Eukaryota</taxon>
        <taxon>Metazoa</taxon>
        <taxon>Ecdysozoa</taxon>
        <taxon>Arthropoda</taxon>
        <taxon>Hexapoda</taxon>
        <taxon>Insecta</taxon>
        <taxon>Pterygota</taxon>
        <taxon>Neoptera</taxon>
        <taxon>Endopterygota</taxon>
        <taxon>Coleoptera</taxon>
        <taxon>Polyphaga</taxon>
        <taxon>Cucujiformia</taxon>
        <taxon>Curculionidae</taxon>
        <taxon>Dryophthorinae</taxon>
        <taxon>Rhynchophorus</taxon>
    </lineage>
</organism>